<reference evidence="3 4" key="1">
    <citation type="journal article" date="2020" name="Biotechnol. Biofuels">
        <title>New insights from the biogas microbiome by comprehensive genome-resolved metagenomics of nearly 1600 species originating from multiple anaerobic digesters.</title>
        <authorList>
            <person name="Campanaro S."/>
            <person name="Treu L."/>
            <person name="Rodriguez-R L.M."/>
            <person name="Kovalovszki A."/>
            <person name="Ziels R.M."/>
            <person name="Maus I."/>
            <person name="Zhu X."/>
            <person name="Kougias P.G."/>
            <person name="Basile A."/>
            <person name="Luo G."/>
            <person name="Schluter A."/>
            <person name="Konstantinidis K.T."/>
            <person name="Angelidaki I."/>
        </authorList>
    </citation>
    <scope>NUCLEOTIDE SEQUENCE [LARGE SCALE GENOMIC DNA]</scope>
    <source>
        <strain evidence="3">AS27yjCOA_65</strain>
    </source>
</reference>
<organism evidence="3 4">
    <name type="scientific">SAR324 cluster bacterium</name>
    <dbReference type="NCBI Taxonomy" id="2024889"/>
    <lineage>
        <taxon>Bacteria</taxon>
        <taxon>Deltaproteobacteria</taxon>
        <taxon>SAR324 cluster</taxon>
    </lineage>
</organism>
<feature type="non-terminal residue" evidence="3">
    <location>
        <position position="154"/>
    </location>
</feature>
<protein>
    <submittedName>
        <fullName evidence="3">UUP1 family membrane protein</fullName>
    </submittedName>
</protein>
<name>A0A7X9FSP1_9DELT</name>
<dbReference type="Pfam" id="PF14400">
    <property type="entry name" value="Transglut_i_TM"/>
    <property type="match status" value="1"/>
</dbReference>
<dbReference type="AlphaFoldDB" id="A0A7X9FSP1"/>
<gene>
    <name evidence="3" type="ORF">GYA55_08435</name>
</gene>
<dbReference type="InterPro" id="IPR025838">
    <property type="entry name" value="Transglut_i_TM"/>
</dbReference>
<evidence type="ECO:0000313" key="3">
    <source>
        <dbReference type="EMBL" id="NMC63183.1"/>
    </source>
</evidence>
<dbReference type="EMBL" id="JAAZON010000374">
    <property type="protein sequence ID" value="NMC63183.1"/>
    <property type="molecule type" value="Genomic_DNA"/>
</dbReference>
<evidence type="ECO:0000256" key="1">
    <source>
        <dbReference type="SAM" id="MobiDB-lite"/>
    </source>
</evidence>
<evidence type="ECO:0000313" key="4">
    <source>
        <dbReference type="Proteomes" id="UP000524246"/>
    </source>
</evidence>
<accession>A0A7X9FSP1</accession>
<feature type="domain" description="Inactive transglutaminase fused to 7 transmembrane helices" evidence="2">
    <location>
        <begin position="22"/>
        <end position="154"/>
    </location>
</feature>
<sequence>MKRSIKPLVSLLFIIAGLSIVYKILILDLPLLPESHDPSYRVEARVSFRGQDSNAVISLQIPKYHPGFQITNENFVSEGFSIASRIRDESRIVQWSRKHAKRSYDLLYEVTFRRLSQSRRANTDRPGEYVSTEHPPEIQQASEQLWEEARSRSS</sequence>
<feature type="region of interest" description="Disordered" evidence="1">
    <location>
        <begin position="119"/>
        <end position="154"/>
    </location>
</feature>
<comment type="caution">
    <text evidence="3">The sequence shown here is derived from an EMBL/GenBank/DDBJ whole genome shotgun (WGS) entry which is preliminary data.</text>
</comment>
<dbReference type="Proteomes" id="UP000524246">
    <property type="component" value="Unassembled WGS sequence"/>
</dbReference>
<proteinExistence type="predicted"/>
<evidence type="ECO:0000259" key="2">
    <source>
        <dbReference type="Pfam" id="PF14400"/>
    </source>
</evidence>